<dbReference type="PROSITE" id="PS00815">
    <property type="entry name" value="AIPM_HOMOCIT_SYNTH_1"/>
    <property type="match status" value="1"/>
</dbReference>
<dbReference type="NCBIfam" id="TIGR02660">
    <property type="entry name" value="nifV_homocitr"/>
    <property type="match status" value="1"/>
</dbReference>
<dbReference type="Gene3D" id="3.20.20.70">
    <property type="entry name" value="Aldolase class I"/>
    <property type="match status" value="1"/>
</dbReference>
<evidence type="ECO:0000313" key="8">
    <source>
        <dbReference type="EMBL" id="MBW4667283.1"/>
    </source>
</evidence>
<evidence type="ECO:0000256" key="2">
    <source>
        <dbReference type="ARBA" id="ARBA00012974"/>
    </source>
</evidence>
<organism evidence="8 9">
    <name type="scientific">Cyanomargarita calcarea GSE-NOS-MK-12-04C</name>
    <dbReference type="NCBI Taxonomy" id="2839659"/>
    <lineage>
        <taxon>Bacteria</taxon>
        <taxon>Bacillati</taxon>
        <taxon>Cyanobacteriota</taxon>
        <taxon>Cyanophyceae</taxon>
        <taxon>Nostocales</taxon>
        <taxon>Cyanomargaritaceae</taxon>
        <taxon>Cyanomargarita</taxon>
    </lineage>
</organism>
<dbReference type="GO" id="GO:0004410">
    <property type="term" value="F:homocitrate synthase activity"/>
    <property type="evidence" value="ECO:0007669"/>
    <property type="project" value="UniProtKB-UniRule"/>
</dbReference>
<dbReference type="InterPro" id="IPR054691">
    <property type="entry name" value="LeuA/HCS_post-cat"/>
</dbReference>
<dbReference type="SUPFAM" id="SSF51569">
    <property type="entry name" value="Aldolase"/>
    <property type="match status" value="1"/>
</dbReference>
<dbReference type="InterPro" id="IPR000891">
    <property type="entry name" value="PYR_CT"/>
</dbReference>
<evidence type="ECO:0000256" key="3">
    <source>
        <dbReference type="ARBA" id="ARBA00022679"/>
    </source>
</evidence>
<dbReference type="AlphaFoldDB" id="A0A951QLP2"/>
<comment type="similarity">
    <text evidence="5">Belongs to the alpha-IPM synthase/homocitrate synthase family.</text>
</comment>
<dbReference type="InterPro" id="IPR013785">
    <property type="entry name" value="Aldolase_TIM"/>
</dbReference>
<dbReference type="EC" id="2.3.3.14" evidence="2 6"/>
<proteinExistence type="inferred from homology"/>
<keyword evidence="8" id="KW-0012">Acyltransferase</keyword>
<keyword evidence="6" id="KW-0535">Nitrogen fixation</keyword>
<dbReference type="Gene3D" id="1.10.238.260">
    <property type="match status" value="1"/>
</dbReference>
<comment type="function">
    <text evidence="1 6">This protein is a Fe-Mo-cofactor biosynthetic component.</text>
</comment>
<dbReference type="InterPro" id="IPR013477">
    <property type="entry name" value="NifV/FrbC"/>
</dbReference>
<dbReference type="PROSITE" id="PS00816">
    <property type="entry name" value="AIPM_HOMOCIT_SYNTH_2"/>
    <property type="match status" value="1"/>
</dbReference>
<sequence length="377" mass="40831">MNQVQINDTTLRDGEQAAGVAFNLEEKVAIAKFLSAIGVDELEVGIPAMGKEETRAIAAISDLGLSANLLGWNRAVISDIQASMACGLQRVHISVPISGIQIAAKFHGQWRVTLQQLKDSVSFAVDKGLWVSVGGEDSSRADDSFLLDVALYAEEWGASRFRFCDTVGVLDPFTTYNRVNRLVKALMIPVEMHTHNDFGLATANALAGIKGGATSVNTTVNGLGERAGNAALEEVVMALKHIEGVDVRIETRGLLELSRLVAAASGCDVPPWKAIVGENTFAHESGIHAHGVLQNPMTYEPFAPEEVGWERRLVLGKHSGRHLLSSLLEQHGIALNSEQTQSVLDAVRQKSVQKKRSLTTEELLNLVVEKKYSHAIR</sequence>
<dbReference type="PANTHER" id="PTHR42880:SF1">
    <property type="entry name" value="ISOPROPYLMALATE_HOMOCITRATE_CITRAMALATE SYNTHASE FAMILY PROTEIN"/>
    <property type="match status" value="1"/>
</dbReference>
<dbReference type="PROSITE" id="PS50991">
    <property type="entry name" value="PYR_CT"/>
    <property type="match status" value="1"/>
</dbReference>
<feature type="domain" description="Pyruvate carboxyltransferase" evidence="7">
    <location>
        <begin position="4"/>
        <end position="255"/>
    </location>
</feature>
<dbReference type="PANTHER" id="PTHR42880">
    <property type="entry name" value="HOMOCITRATE SYNTHASE"/>
    <property type="match status" value="1"/>
</dbReference>
<evidence type="ECO:0000313" key="9">
    <source>
        <dbReference type="Proteomes" id="UP000729701"/>
    </source>
</evidence>
<accession>A0A951QLP2</accession>
<dbReference type="InterPro" id="IPR002034">
    <property type="entry name" value="AIPM/Hcit_synth_CS"/>
</dbReference>
<dbReference type="GO" id="GO:0009399">
    <property type="term" value="P:nitrogen fixation"/>
    <property type="evidence" value="ECO:0007669"/>
    <property type="project" value="UniProtKB-UniRule"/>
</dbReference>
<comment type="caution">
    <text evidence="8">The sequence shown here is derived from an EMBL/GenBank/DDBJ whole genome shotgun (WGS) entry which is preliminary data.</text>
</comment>
<evidence type="ECO:0000256" key="1">
    <source>
        <dbReference type="ARBA" id="ARBA00003050"/>
    </source>
</evidence>
<reference evidence="8" key="2">
    <citation type="journal article" date="2022" name="Microbiol. Resour. Announc.">
        <title>Metagenome Sequencing to Explore Phylogenomics of Terrestrial Cyanobacteria.</title>
        <authorList>
            <person name="Ward R.D."/>
            <person name="Stajich J.E."/>
            <person name="Johansen J.R."/>
            <person name="Huntemann M."/>
            <person name="Clum A."/>
            <person name="Foster B."/>
            <person name="Foster B."/>
            <person name="Roux S."/>
            <person name="Palaniappan K."/>
            <person name="Varghese N."/>
            <person name="Mukherjee S."/>
            <person name="Reddy T.B.K."/>
            <person name="Daum C."/>
            <person name="Copeland A."/>
            <person name="Chen I.A."/>
            <person name="Ivanova N.N."/>
            <person name="Kyrpides N.C."/>
            <person name="Shapiro N."/>
            <person name="Eloe-Fadrosh E.A."/>
            <person name="Pietrasiak N."/>
        </authorList>
    </citation>
    <scope>NUCLEOTIDE SEQUENCE</scope>
    <source>
        <strain evidence="8">GSE-NOS-MK-12-04C</strain>
    </source>
</reference>
<dbReference type="FunFam" id="1.10.238.260:FF:000001">
    <property type="entry name" value="2-isopropylmalate synthase"/>
    <property type="match status" value="1"/>
</dbReference>
<dbReference type="GO" id="GO:0019752">
    <property type="term" value="P:carboxylic acid metabolic process"/>
    <property type="evidence" value="ECO:0007669"/>
    <property type="project" value="UniProtKB-UniRule"/>
</dbReference>
<comment type="catalytic activity">
    <reaction evidence="4 6">
        <text>acetyl-CoA + 2-oxoglutarate + H2O = (2R)-homocitrate + CoA + H(+)</text>
        <dbReference type="Rhea" id="RHEA:12929"/>
        <dbReference type="ChEBI" id="CHEBI:15377"/>
        <dbReference type="ChEBI" id="CHEBI:15378"/>
        <dbReference type="ChEBI" id="CHEBI:16810"/>
        <dbReference type="ChEBI" id="CHEBI:57287"/>
        <dbReference type="ChEBI" id="CHEBI:57288"/>
        <dbReference type="ChEBI" id="CHEBI:58884"/>
        <dbReference type="EC" id="2.3.3.14"/>
    </reaction>
</comment>
<evidence type="ECO:0000256" key="5">
    <source>
        <dbReference type="RuleBase" id="RU003523"/>
    </source>
</evidence>
<dbReference type="CDD" id="cd07939">
    <property type="entry name" value="DRE_TIM_NifV"/>
    <property type="match status" value="1"/>
</dbReference>
<reference evidence="8" key="1">
    <citation type="submission" date="2021-05" db="EMBL/GenBank/DDBJ databases">
        <authorList>
            <person name="Pietrasiak N."/>
            <person name="Ward R."/>
            <person name="Stajich J.E."/>
            <person name="Kurbessoian T."/>
        </authorList>
    </citation>
    <scope>NUCLEOTIDE SEQUENCE</scope>
    <source>
        <strain evidence="8">GSE-NOS-MK-12-04C</strain>
    </source>
</reference>
<keyword evidence="3 5" id="KW-0808">Transferase</keyword>
<evidence type="ECO:0000256" key="4">
    <source>
        <dbReference type="ARBA" id="ARBA00048019"/>
    </source>
</evidence>
<dbReference type="Pfam" id="PF00682">
    <property type="entry name" value="HMGL-like"/>
    <property type="match status" value="1"/>
</dbReference>
<dbReference type="EMBL" id="JAHHGZ010000006">
    <property type="protein sequence ID" value="MBW4667283.1"/>
    <property type="molecule type" value="Genomic_DNA"/>
</dbReference>
<protein>
    <recommendedName>
        <fullName evidence="2 6">Homocitrate synthase</fullName>
        <ecNumber evidence="2 6">2.3.3.14</ecNumber>
    </recommendedName>
</protein>
<gene>
    <name evidence="8" type="primary">nifV</name>
    <name evidence="8" type="ORF">KME60_07520</name>
</gene>
<evidence type="ECO:0000256" key="6">
    <source>
        <dbReference type="RuleBase" id="RU367143"/>
    </source>
</evidence>
<name>A0A951QLP2_9CYAN</name>
<dbReference type="Proteomes" id="UP000729701">
    <property type="component" value="Unassembled WGS sequence"/>
</dbReference>
<dbReference type="Pfam" id="PF22617">
    <property type="entry name" value="HCS_D2"/>
    <property type="match status" value="1"/>
</dbReference>
<evidence type="ECO:0000259" key="7">
    <source>
        <dbReference type="PROSITE" id="PS50991"/>
    </source>
</evidence>